<dbReference type="EMBL" id="HBGU01020693">
    <property type="protein sequence ID" value="CAD9434583.1"/>
    <property type="molecule type" value="Transcribed_RNA"/>
</dbReference>
<dbReference type="AlphaFoldDB" id="A0A7S2CT99"/>
<reference evidence="1" key="1">
    <citation type="submission" date="2021-01" db="EMBL/GenBank/DDBJ databases">
        <authorList>
            <person name="Corre E."/>
            <person name="Pelletier E."/>
            <person name="Niang G."/>
            <person name="Scheremetjew M."/>
            <person name="Finn R."/>
            <person name="Kale V."/>
            <person name="Holt S."/>
            <person name="Cochrane G."/>
            <person name="Meng A."/>
            <person name="Brown T."/>
            <person name="Cohen L."/>
        </authorList>
    </citation>
    <scope>NUCLEOTIDE SEQUENCE</scope>
    <source>
        <strain evidence="1">UTEX LB 985</strain>
    </source>
</reference>
<gene>
    <name evidence="1" type="ORF">CBRE1094_LOCUS11334</name>
</gene>
<sequence>MSALNDGGCTYTLGPQPNSTVTANFCDADRAPVVGSFYHDNGSRYFTTLRNVASSSPAPCIYLQGCCNAPALDISVGQLWCRDEGYVRNGCAAGQSDCSKSYPGTEADCHCKVDSATVHVVPSGATWPAEAQAIIDAAGARV</sequence>
<evidence type="ECO:0000313" key="1">
    <source>
        <dbReference type="EMBL" id="CAD9434583.1"/>
    </source>
</evidence>
<proteinExistence type="predicted"/>
<protein>
    <submittedName>
        <fullName evidence="1">Uncharacterized protein</fullName>
    </submittedName>
</protein>
<organism evidence="1">
    <name type="scientific">Haptolina brevifila</name>
    <dbReference type="NCBI Taxonomy" id="156173"/>
    <lineage>
        <taxon>Eukaryota</taxon>
        <taxon>Haptista</taxon>
        <taxon>Haptophyta</taxon>
        <taxon>Prymnesiophyceae</taxon>
        <taxon>Prymnesiales</taxon>
        <taxon>Prymnesiaceae</taxon>
        <taxon>Haptolina</taxon>
    </lineage>
</organism>
<accession>A0A7S2CT99</accession>
<name>A0A7S2CT99_9EUKA</name>